<protein>
    <submittedName>
        <fullName evidence="2">(northern house mosquito) hypothetical protein</fullName>
    </submittedName>
</protein>
<keyword evidence="1" id="KW-0812">Transmembrane</keyword>
<dbReference type="AlphaFoldDB" id="A0A8D8B2B8"/>
<evidence type="ECO:0000313" key="2">
    <source>
        <dbReference type="EMBL" id="CAG6468054.1"/>
    </source>
</evidence>
<reference evidence="2" key="1">
    <citation type="submission" date="2021-05" db="EMBL/GenBank/DDBJ databases">
        <authorList>
            <person name="Alioto T."/>
            <person name="Alioto T."/>
            <person name="Gomez Garrido J."/>
        </authorList>
    </citation>
    <scope>NUCLEOTIDE SEQUENCE</scope>
</reference>
<proteinExistence type="predicted"/>
<keyword evidence="1" id="KW-0472">Membrane</keyword>
<name>A0A8D8B2B8_CULPI</name>
<sequence>MIITKVTVRVRSDRFQVLHGPLENVLKVFVRQRSRGDLPRGRILCHRDDLGTVPDEINLLLHLLLAVVLTFQSLLQLLLVFQYQQPVCSFHLMSVSKLLQRVCVPQRGWPGMHTPAIN</sequence>
<feature type="transmembrane region" description="Helical" evidence="1">
    <location>
        <begin position="59"/>
        <end position="81"/>
    </location>
</feature>
<keyword evidence="1" id="KW-1133">Transmembrane helix</keyword>
<organism evidence="2">
    <name type="scientific">Culex pipiens</name>
    <name type="common">House mosquito</name>
    <dbReference type="NCBI Taxonomy" id="7175"/>
    <lineage>
        <taxon>Eukaryota</taxon>
        <taxon>Metazoa</taxon>
        <taxon>Ecdysozoa</taxon>
        <taxon>Arthropoda</taxon>
        <taxon>Hexapoda</taxon>
        <taxon>Insecta</taxon>
        <taxon>Pterygota</taxon>
        <taxon>Neoptera</taxon>
        <taxon>Endopterygota</taxon>
        <taxon>Diptera</taxon>
        <taxon>Nematocera</taxon>
        <taxon>Culicoidea</taxon>
        <taxon>Culicidae</taxon>
        <taxon>Culicinae</taxon>
        <taxon>Culicini</taxon>
        <taxon>Culex</taxon>
        <taxon>Culex</taxon>
    </lineage>
</organism>
<dbReference type="EMBL" id="HBUE01059676">
    <property type="protein sequence ID" value="CAG6468054.1"/>
    <property type="molecule type" value="Transcribed_RNA"/>
</dbReference>
<accession>A0A8D8B2B8</accession>
<evidence type="ECO:0000256" key="1">
    <source>
        <dbReference type="SAM" id="Phobius"/>
    </source>
</evidence>